<evidence type="ECO:0000313" key="7">
    <source>
        <dbReference type="Proteomes" id="UP001178507"/>
    </source>
</evidence>
<dbReference type="Gene3D" id="3.30.420.10">
    <property type="entry name" value="Ribonuclease H-like superfamily/Ribonuclease H"/>
    <property type="match status" value="1"/>
</dbReference>
<dbReference type="InterPro" id="IPR013520">
    <property type="entry name" value="Ribonucl_H"/>
</dbReference>
<dbReference type="InterPro" id="IPR036397">
    <property type="entry name" value="RNaseH_sf"/>
</dbReference>
<evidence type="ECO:0000256" key="3">
    <source>
        <dbReference type="ARBA" id="ARBA00022839"/>
    </source>
</evidence>
<evidence type="ECO:0000313" key="6">
    <source>
        <dbReference type="EMBL" id="CAJ1373597.1"/>
    </source>
</evidence>
<keyword evidence="2" id="KW-0378">Hydrolase</keyword>
<reference evidence="6" key="1">
    <citation type="submission" date="2023-08" db="EMBL/GenBank/DDBJ databases">
        <authorList>
            <person name="Chen Y."/>
            <person name="Shah S."/>
            <person name="Dougan E. K."/>
            <person name="Thang M."/>
            <person name="Chan C."/>
        </authorList>
    </citation>
    <scope>NUCLEOTIDE SEQUENCE</scope>
</reference>
<feature type="region of interest" description="Disordered" evidence="4">
    <location>
        <begin position="294"/>
        <end position="318"/>
    </location>
</feature>
<dbReference type="CDD" id="cd06127">
    <property type="entry name" value="DEDDh"/>
    <property type="match status" value="1"/>
</dbReference>
<evidence type="ECO:0000256" key="1">
    <source>
        <dbReference type="ARBA" id="ARBA00022722"/>
    </source>
</evidence>
<dbReference type="EMBL" id="CAUJNA010000203">
    <property type="protein sequence ID" value="CAJ1373597.1"/>
    <property type="molecule type" value="Genomic_DNA"/>
</dbReference>
<keyword evidence="1" id="KW-0540">Nuclease</keyword>
<dbReference type="GO" id="GO:0008408">
    <property type="term" value="F:3'-5' exonuclease activity"/>
    <property type="evidence" value="ECO:0007669"/>
    <property type="project" value="TreeGrafter"/>
</dbReference>
<dbReference type="AlphaFoldDB" id="A0AA36HS11"/>
<dbReference type="GO" id="GO:0003676">
    <property type="term" value="F:nucleic acid binding"/>
    <property type="evidence" value="ECO:0007669"/>
    <property type="project" value="InterPro"/>
</dbReference>
<proteinExistence type="predicted"/>
<dbReference type="SMART" id="SM00479">
    <property type="entry name" value="EXOIII"/>
    <property type="match status" value="1"/>
</dbReference>
<name>A0AA36HS11_9DINO</name>
<evidence type="ECO:0000256" key="2">
    <source>
        <dbReference type="ARBA" id="ARBA00022801"/>
    </source>
</evidence>
<feature type="region of interest" description="Disordered" evidence="4">
    <location>
        <begin position="1"/>
        <end position="22"/>
    </location>
</feature>
<dbReference type="SUPFAM" id="SSF53098">
    <property type="entry name" value="Ribonuclease H-like"/>
    <property type="match status" value="1"/>
</dbReference>
<dbReference type="PANTHER" id="PTHR30231">
    <property type="entry name" value="DNA POLYMERASE III SUBUNIT EPSILON"/>
    <property type="match status" value="1"/>
</dbReference>
<comment type="caution">
    <text evidence="6">The sequence shown here is derived from an EMBL/GenBank/DDBJ whole genome shotgun (WGS) entry which is preliminary data.</text>
</comment>
<feature type="region of interest" description="Disordered" evidence="4">
    <location>
        <begin position="38"/>
        <end position="66"/>
    </location>
</feature>
<gene>
    <name evidence="6" type="ORF">EVOR1521_LOCUS3365</name>
</gene>
<sequence>MSQEPAECSLVRRDTSSLEPPLSPLECLRKVARRFGLLDAPPPPVPQKESEPQQPGNVQRGEPPPTATWWTLLPLEPSKYERVVVFDTETSGFSGEDEILEIGAVELEVCSPSPGASYAILRPTGVSFHSLLQTSREIHAKAAQVNGLCQKDLEAAMPRPLAIRSFLRFLAGEKTALVAHNAAFDLRMLLQDLKRCGMEAAGKGLGKRTFCSAAAFGAIRPASPRDLTTACYLLDIREGSPDSAWRNTVHSALVDAALTAKVVLAMASMLSREQGQHVEFGPACVSLPCRLPVKSPPPPDEADRGRKRRLPASFAAPD</sequence>
<evidence type="ECO:0000259" key="5">
    <source>
        <dbReference type="SMART" id="SM00479"/>
    </source>
</evidence>
<dbReference type="Proteomes" id="UP001178507">
    <property type="component" value="Unassembled WGS sequence"/>
</dbReference>
<protein>
    <recommendedName>
        <fullName evidence="5">Exonuclease domain-containing protein</fullName>
    </recommendedName>
</protein>
<organism evidence="6 7">
    <name type="scientific">Effrenium voratum</name>
    <dbReference type="NCBI Taxonomy" id="2562239"/>
    <lineage>
        <taxon>Eukaryota</taxon>
        <taxon>Sar</taxon>
        <taxon>Alveolata</taxon>
        <taxon>Dinophyceae</taxon>
        <taxon>Suessiales</taxon>
        <taxon>Symbiodiniaceae</taxon>
        <taxon>Effrenium</taxon>
    </lineage>
</organism>
<evidence type="ECO:0000256" key="4">
    <source>
        <dbReference type="SAM" id="MobiDB-lite"/>
    </source>
</evidence>
<keyword evidence="3" id="KW-0269">Exonuclease</keyword>
<keyword evidence="7" id="KW-1185">Reference proteome</keyword>
<dbReference type="PANTHER" id="PTHR30231:SF4">
    <property type="entry name" value="PROTEIN NEN2"/>
    <property type="match status" value="1"/>
</dbReference>
<dbReference type="InterPro" id="IPR012337">
    <property type="entry name" value="RNaseH-like_sf"/>
</dbReference>
<accession>A0AA36HS11</accession>
<dbReference type="Pfam" id="PF00929">
    <property type="entry name" value="RNase_T"/>
    <property type="match status" value="1"/>
</dbReference>
<feature type="domain" description="Exonuclease" evidence="5">
    <location>
        <begin position="82"/>
        <end position="272"/>
    </location>
</feature>